<dbReference type="CDD" id="cd13441">
    <property type="entry name" value="CamS_repeat_1"/>
    <property type="match status" value="1"/>
</dbReference>
<name>A0A1M5ETH5_9BACI</name>
<evidence type="ECO:0000313" key="1">
    <source>
        <dbReference type="EMBL" id="SHF82548.1"/>
    </source>
</evidence>
<dbReference type="RefSeq" id="WP_072888576.1">
    <property type="nucleotide sequence ID" value="NZ_FQVW01000006.1"/>
</dbReference>
<dbReference type="EMBL" id="FQVW01000006">
    <property type="protein sequence ID" value="SHF82548.1"/>
    <property type="molecule type" value="Genomic_DNA"/>
</dbReference>
<dbReference type="Proteomes" id="UP000183988">
    <property type="component" value="Unassembled WGS sequence"/>
</dbReference>
<dbReference type="OrthoDB" id="9795361at2"/>
<dbReference type="PIRSF" id="PIRSF012509">
    <property type="entry name" value="CamS"/>
    <property type="match status" value="1"/>
</dbReference>
<accession>A0A1M5ETH5</accession>
<proteinExistence type="predicted"/>
<gene>
    <name evidence="1" type="ORF">SAMN05216225_100632</name>
</gene>
<dbReference type="STRING" id="930117.SAMN05216225_100632"/>
<dbReference type="PROSITE" id="PS51257">
    <property type="entry name" value="PROKAR_LIPOPROTEIN"/>
    <property type="match status" value="1"/>
</dbReference>
<keyword evidence="2" id="KW-1185">Reference proteome</keyword>
<reference evidence="1 2" key="1">
    <citation type="submission" date="2016-11" db="EMBL/GenBank/DDBJ databases">
        <authorList>
            <person name="Jaros S."/>
            <person name="Januszkiewicz K."/>
            <person name="Wedrychowicz H."/>
        </authorList>
    </citation>
    <scope>NUCLEOTIDE SEQUENCE [LARGE SCALE GENOMIC DNA]</scope>
    <source>
        <strain evidence="1 2">IBRC-M 10683</strain>
    </source>
</reference>
<dbReference type="Pfam" id="PF07537">
    <property type="entry name" value="CamS"/>
    <property type="match status" value="1"/>
</dbReference>
<dbReference type="AlphaFoldDB" id="A0A1M5ETH5"/>
<dbReference type="Gene3D" id="3.10.570.10">
    <property type="entry name" value="sex pheromone staph- cam373 precursor domain"/>
    <property type="match status" value="1"/>
</dbReference>
<sequence length="371" mass="42947">MKKVSVILICTLLLITGCIPNLEGEDEVLPNDEEVEGQKSIVPSYRLSDENYPMILPYRVSEARGAIINQMGSNRIDIDEMEEGLRRHSQEYFDPGDYYFEEGQYLSLSTVYNWIDDLNPEVEDEADVEDYRENPRYLTHILEQNFLQRKGEKKVELSGISIGLAMKSVYRFNANGRGPYFEEIDYDTMFEKAQEVAQKVLERLRQREELTDIPIMFAIYREEAQNSAVPGNFVAKTYVKSGDMMIRNWDNLNEENILFPSREAERKYYDDAQMINSFATDIAEFFPNYVGVIGKGFYINEELQELTLEIPIEFYGKGEVLGFTQYAYGLVKEKFSGDYYDLEVNITSSQGQEALIFRPAGENEPTVHVYH</sequence>
<evidence type="ECO:0000313" key="2">
    <source>
        <dbReference type="Proteomes" id="UP000183988"/>
    </source>
</evidence>
<protein>
    <submittedName>
        <fullName evidence="1">Protein involved in sex pheromone biosynthesis</fullName>
    </submittedName>
</protein>
<dbReference type="InterPro" id="IPR011426">
    <property type="entry name" value="CamS"/>
</dbReference>
<dbReference type="CDD" id="cd13440">
    <property type="entry name" value="CamS_repeat_2"/>
    <property type="match status" value="1"/>
</dbReference>
<organism evidence="1 2">
    <name type="scientific">Ornithinibacillus halophilus</name>
    <dbReference type="NCBI Taxonomy" id="930117"/>
    <lineage>
        <taxon>Bacteria</taxon>
        <taxon>Bacillati</taxon>
        <taxon>Bacillota</taxon>
        <taxon>Bacilli</taxon>
        <taxon>Bacillales</taxon>
        <taxon>Bacillaceae</taxon>
        <taxon>Ornithinibacillus</taxon>
    </lineage>
</organism>